<dbReference type="InterPro" id="IPR019734">
    <property type="entry name" value="TPR_rpt"/>
</dbReference>
<proteinExistence type="predicted"/>
<accession>A0A940YAG3</accession>
<dbReference type="AlphaFoldDB" id="A0A940YAG3"/>
<comment type="caution">
    <text evidence="1">The sequence shown here is derived from an EMBL/GenBank/DDBJ whole genome shotgun (WGS) entry which is preliminary data.</text>
</comment>
<sequence>MHPPLPAALDGPTGRDWWRGLLPLILLLLSACAQAPRAPASDASRWADTTMGQPAVVPDVEAALRLDPALQAYLEHTLRPAARRQGALLALFEALRSSDIRVVYDASTTRTAAETFEARSGNCLSLVLMTAALADGLGLSVEFREVLTDTQWSRLAGLHVGNTHVNLALGPRPSPFASVLLAPPQTVIDFLPPEAAGKLPARRISRQRVLAMYLNNRAAEWLTQGDLATAQAFSLAALAQDAAYPSAYNTLGVVFQRHGRADLAERAWRDGLAQAPEHATLLANLAAALRAQGRPAEAQPLEAVLARVEGTAPFVNLSRGLAALRAGDPAGARDWLLRELARDPDYHEIHFALAQAELQLGHPAQALSHLQRASAESPRPELRSLYAAKAEHLRALGVH</sequence>
<name>A0A940YAG3_9BURK</name>
<dbReference type="Pfam" id="PF14559">
    <property type="entry name" value="TPR_19"/>
    <property type="match status" value="1"/>
</dbReference>
<dbReference type="EMBL" id="JAGQDD010000009">
    <property type="protein sequence ID" value="MBQ0931566.1"/>
    <property type="molecule type" value="Genomic_DNA"/>
</dbReference>
<dbReference type="RefSeq" id="WP_210854540.1">
    <property type="nucleotide sequence ID" value="NZ_JAGQDD010000009.1"/>
</dbReference>
<evidence type="ECO:0000313" key="1">
    <source>
        <dbReference type="EMBL" id="MBQ0931566.1"/>
    </source>
</evidence>
<dbReference type="InterPro" id="IPR011990">
    <property type="entry name" value="TPR-like_helical_dom_sf"/>
</dbReference>
<dbReference type="Proteomes" id="UP000676246">
    <property type="component" value="Unassembled WGS sequence"/>
</dbReference>
<protein>
    <submittedName>
        <fullName evidence="1">Tetratricopeptide repeat protein</fullName>
    </submittedName>
</protein>
<dbReference type="Pfam" id="PF13432">
    <property type="entry name" value="TPR_16"/>
    <property type="match status" value="1"/>
</dbReference>
<dbReference type="SMART" id="SM00028">
    <property type="entry name" value="TPR"/>
    <property type="match status" value="4"/>
</dbReference>
<keyword evidence="2" id="KW-1185">Reference proteome</keyword>
<dbReference type="Gene3D" id="1.25.40.10">
    <property type="entry name" value="Tetratricopeptide repeat domain"/>
    <property type="match status" value="1"/>
</dbReference>
<organism evidence="1 2">
    <name type="scientific">Ideonella alba</name>
    <dbReference type="NCBI Taxonomy" id="2824118"/>
    <lineage>
        <taxon>Bacteria</taxon>
        <taxon>Pseudomonadati</taxon>
        <taxon>Pseudomonadota</taxon>
        <taxon>Betaproteobacteria</taxon>
        <taxon>Burkholderiales</taxon>
        <taxon>Sphaerotilaceae</taxon>
        <taxon>Ideonella</taxon>
    </lineage>
</organism>
<evidence type="ECO:0000313" key="2">
    <source>
        <dbReference type="Proteomes" id="UP000676246"/>
    </source>
</evidence>
<reference evidence="1 2" key="1">
    <citation type="submission" date="2021-04" db="EMBL/GenBank/DDBJ databases">
        <title>The genome sequence of Ideonella sp. 3Y2.</title>
        <authorList>
            <person name="Liu Y."/>
        </authorList>
    </citation>
    <scope>NUCLEOTIDE SEQUENCE [LARGE SCALE GENOMIC DNA]</scope>
    <source>
        <strain evidence="1 2">3Y2</strain>
    </source>
</reference>
<dbReference type="SUPFAM" id="SSF48452">
    <property type="entry name" value="TPR-like"/>
    <property type="match status" value="1"/>
</dbReference>
<gene>
    <name evidence="1" type="ORF">KAK03_13855</name>
</gene>